<dbReference type="NCBIfam" id="TIGR02348">
    <property type="entry name" value="GroEL"/>
    <property type="match status" value="1"/>
</dbReference>
<dbReference type="InterPro" id="IPR001844">
    <property type="entry name" value="Cpn60/GroEL"/>
</dbReference>
<evidence type="ECO:0000256" key="6">
    <source>
        <dbReference type="ARBA" id="ARBA00023235"/>
    </source>
</evidence>
<dbReference type="FunFam" id="3.50.7.10:FF:000001">
    <property type="entry name" value="60 kDa chaperonin"/>
    <property type="match status" value="1"/>
</dbReference>
<comment type="subcellular location">
    <subcellularLocation>
        <location evidence="7">Cytoplasm</location>
    </subcellularLocation>
</comment>
<feature type="binding site" evidence="7">
    <location>
        <begin position="87"/>
        <end position="91"/>
    </location>
    <ligand>
        <name>ATP</name>
        <dbReference type="ChEBI" id="CHEBI:30616"/>
    </ligand>
</feature>
<sequence length="546" mass="57437">MAAKDVHFGTDARERMLRGVDILANAVKVTLGPKGRNVVIEKSFGAPRTTKDGVSVAKEIELADRFENMGAQMLREVASKTNDVAGDGTTTATVLAQSIVREGMKSVAAGMNPMDLKRGIDKAVALVIEEIKAVSTPIKGSDEVAQVGTISANGATEIGEMIAKAMAKVGNEGVITVEEAKSLETELDVVEGMQFDRGYLSPYFITDADKMQAELEEPYILLFEKKLTSLQPMLPILESVVQSGRPLLIIAEDVEGEALATLVVNKLRGGLKIAAVKAPGFGDRRKAMLEDIAILTGGQVISEDLGIKLETVTLDMLGSAKRVNITKDDTTIVDGTGAKADIEARVSQIRRQVEETTSDYDREKLQERLAKLAGGVAVIKVGGATEIEVKEKKDRVDDALNATRAAVEEGIVPGGGVALLKASAKLAGLEGDNADQTQGIAIIARALQAPIRQISENSGVEGSIVVGKVMENPSATFGFNAQTEEYGDMLAFGVIDPAKVVRTALQDAASVASLLITTEAAVAEAPKEEGAGMPDMGGMGGMGGMM</sequence>
<dbReference type="SUPFAM" id="SSF48592">
    <property type="entry name" value="GroEL equatorial domain-like"/>
    <property type="match status" value="1"/>
</dbReference>
<dbReference type="GO" id="GO:0005737">
    <property type="term" value="C:cytoplasm"/>
    <property type="evidence" value="ECO:0007669"/>
    <property type="project" value="UniProtKB-SubCell"/>
</dbReference>
<dbReference type="PROSITE" id="PS00296">
    <property type="entry name" value="CHAPERONINS_CPN60"/>
    <property type="match status" value="1"/>
</dbReference>
<dbReference type="InterPro" id="IPR027413">
    <property type="entry name" value="GROEL-like_equatorial_sf"/>
</dbReference>
<evidence type="ECO:0000256" key="4">
    <source>
        <dbReference type="ARBA" id="ARBA00022840"/>
    </source>
</evidence>
<reference evidence="10" key="2">
    <citation type="submission" date="2023-01" db="EMBL/GenBank/DDBJ databases">
        <authorList>
            <person name="Sun Q."/>
            <person name="Evtushenko L."/>
        </authorList>
    </citation>
    <scope>NUCLEOTIDE SEQUENCE</scope>
    <source>
        <strain evidence="10">VKM B-1513</strain>
    </source>
</reference>
<evidence type="ECO:0000313" key="11">
    <source>
        <dbReference type="Proteomes" id="UP001143486"/>
    </source>
</evidence>
<feature type="binding site" evidence="7">
    <location>
        <begin position="30"/>
        <end position="33"/>
    </location>
    <ligand>
        <name>ATP</name>
        <dbReference type="ChEBI" id="CHEBI:30616"/>
    </ligand>
</feature>
<comment type="caution">
    <text evidence="7">Lacks conserved residue(s) required for the propagation of feature annotation.</text>
</comment>
<protein>
    <recommendedName>
        <fullName evidence="7">Chaperonin GroEL</fullName>
        <ecNumber evidence="7">5.6.1.7</ecNumber>
    </recommendedName>
    <alternativeName>
        <fullName evidence="7">60 kDa chaperonin</fullName>
    </alternativeName>
    <alternativeName>
        <fullName evidence="7">Chaperonin-60</fullName>
        <shortName evidence="7">Cpn60</shortName>
    </alternativeName>
</protein>
<keyword evidence="5 7" id="KW-0143">Chaperone</keyword>
<dbReference type="Gene3D" id="1.10.560.10">
    <property type="entry name" value="GroEL-like equatorial domain"/>
    <property type="match status" value="1"/>
</dbReference>
<evidence type="ECO:0000256" key="9">
    <source>
        <dbReference type="RuleBase" id="RU000419"/>
    </source>
</evidence>
<dbReference type="NCBIfam" id="NF000592">
    <property type="entry name" value="PRK00013.1"/>
    <property type="match status" value="1"/>
</dbReference>
<dbReference type="GO" id="GO:0051082">
    <property type="term" value="F:unfolded protein binding"/>
    <property type="evidence" value="ECO:0007669"/>
    <property type="project" value="UniProtKB-UniRule"/>
</dbReference>
<keyword evidence="2 7" id="KW-0963">Cytoplasm</keyword>
<dbReference type="EMBL" id="BSFE01000013">
    <property type="protein sequence ID" value="GLK53758.1"/>
    <property type="molecule type" value="Genomic_DNA"/>
</dbReference>
<evidence type="ECO:0000256" key="7">
    <source>
        <dbReference type="HAMAP-Rule" id="MF_00600"/>
    </source>
</evidence>
<evidence type="ECO:0000313" key="10">
    <source>
        <dbReference type="EMBL" id="GLK53758.1"/>
    </source>
</evidence>
<comment type="function">
    <text evidence="7 9">Together with its co-chaperonin GroES, plays an essential role in assisting protein folding. The GroEL-GroES system forms a nano-cage that allows encapsulation of the non-native substrate proteins and provides a physical environment optimized to promote and accelerate protein folding.</text>
</comment>
<dbReference type="InterPro" id="IPR027410">
    <property type="entry name" value="TCP-1-like_intermed_sf"/>
</dbReference>
<dbReference type="InterPro" id="IPR002423">
    <property type="entry name" value="Cpn60/GroEL/TCP-1"/>
</dbReference>
<comment type="subunit">
    <text evidence="7 9">Forms a cylinder of 14 subunits composed of two heptameric rings stacked back-to-back. Interacts with the co-chaperonin GroES.</text>
</comment>
<dbReference type="GO" id="GO:0005524">
    <property type="term" value="F:ATP binding"/>
    <property type="evidence" value="ECO:0007669"/>
    <property type="project" value="UniProtKB-UniRule"/>
</dbReference>
<evidence type="ECO:0000256" key="2">
    <source>
        <dbReference type="ARBA" id="ARBA00022490"/>
    </source>
</evidence>
<evidence type="ECO:0000256" key="3">
    <source>
        <dbReference type="ARBA" id="ARBA00022741"/>
    </source>
</evidence>
<dbReference type="Gene3D" id="3.30.260.10">
    <property type="entry name" value="TCP-1-like chaperonin intermediate domain"/>
    <property type="match status" value="1"/>
</dbReference>
<dbReference type="Pfam" id="PF00118">
    <property type="entry name" value="Cpn60_TCP1"/>
    <property type="match status" value="1"/>
</dbReference>
<dbReference type="GO" id="GO:0016853">
    <property type="term" value="F:isomerase activity"/>
    <property type="evidence" value="ECO:0007669"/>
    <property type="project" value="UniProtKB-KW"/>
</dbReference>
<feature type="binding site" evidence="7">
    <location>
        <position position="496"/>
    </location>
    <ligand>
        <name>ATP</name>
        <dbReference type="ChEBI" id="CHEBI:30616"/>
    </ligand>
</feature>
<evidence type="ECO:0000256" key="8">
    <source>
        <dbReference type="RuleBase" id="RU000418"/>
    </source>
</evidence>
<dbReference type="EC" id="5.6.1.7" evidence="7"/>
<dbReference type="RefSeq" id="WP_271188097.1">
    <property type="nucleotide sequence ID" value="NZ_BSFE01000013.1"/>
</dbReference>
<dbReference type="Gene3D" id="3.50.7.10">
    <property type="entry name" value="GroEL"/>
    <property type="match status" value="1"/>
</dbReference>
<keyword evidence="4 7" id="KW-0067">ATP-binding</keyword>
<dbReference type="CDD" id="cd03344">
    <property type="entry name" value="GroEL"/>
    <property type="match status" value="1"/>
</dbReference>
<evidence type="ECO:0000256" key="1">
    <source>
        <dbReference type="ARBA" id="ARBA00006607"/>
    </source>
</evidence>
<organism evidence="10 11">
    <name type="scientific">Maricaulis virginensis</name>
    <dbReference type="NCBI Taxonomy" id="144022"/>
    <lineage>
        <taxon>Bacteria</taxon>
        <taxon>Pseudomonadati</taxon>
        <taxon>Pseudomonadota</taxon>
        <taxon>Alphaproteobacteria</taxon>
        <taxon>Maricaulales</taxon>
        <taxon>Maricaulaceae</taxon>
        <taxon>Maricaulis</taxon>
    </lineage>
</organism>
<keyword evidence="3 7" id="KW-0547">Nucleotide-binding</keyword>
<keyword evidence="6 7" id="KW-0413">Isomerase</keyword>
<dbReference type="AlphaFoldDB" id="A0A9W6MPZ6"/>
<proteinExistence type="inferred from homology"/>
<dbReference type="FunFam" id="1.10.560.10:FF:000001">
    <property type="entry name" value="60 kDa chaperonin"/>
    <property type="match status" value="1"/>
</dbReference>
<dbReference type="GO" id="GO:0042026">
    <property type="term" value="P:protein refolding"/>
    <property type="evidence" value="ECO:0007669"/>
    <property type="project" value="UniProtKB-UniRule"/>
</dbReference>
<gene>
    <name evidence="7 10" type="primary">groL</name>
    <name evidence="7" type="synonym">groEL</name>
    <name evidence="10" type="ORF">GCM10017621_32660</name>
</gene>
<dbReference type="InterPro" id="IPR027409">
    <property type="entry name" value="GroEL-like_apical_dom_sf"/>
</dbReference>
<reference evidence="10" key="1">
    <citation type="journal article" date="2014" name="Int. J. Syst. Evol. Microbiol.">
        <title>Complete genome sequence of Corynebacterium casei LMG S-19264T (=DSM 44701T), isolated from a smear-ripened cheese.</title>
        <authorList>
            <consortium name="US DOE Joint Genome Institute (JGI-PGF)"/>
            <person name="Walter F."/>
            <person name="Albersmeier A."/>
            <person name="Kalinowski J."/>
            <person name="Ruckert C."/>
        </authorList>
    </citation>
    <scope>NUCLEOTIDE SEQUENCE</scope>
    <source>
        <strain evidence="10">VKM B-1513</strain>
    </source>
</reference>
<feature type="binding site" evidence="7">
    <location>
        <position position="51"/>
    </location>
    <ligand>
        <name>ATP</name>
        <dbReference type="ChEBI" id="CHEBI:30616"/>
    </ligand>
</feature>
<dbReference type="GO" id="GO:0140662">
    <property type="term" value="F:ATP-dependent protein folding chaperone"/>
    <property type="evidence" value="ECO:0007669"/>
    <property type="project" value="InterPro"/>
</dbReference>
<dbReference type="Proteomes" id="UP001143486">
    <property type="component" value="Unassembled WGS sequence"/>
</dbReference>
<dbReference type="NCBIfam" id="NF009487">
    <property type="entry name" value="PRK12849.1"/>
    <property type="match status" value="1"/>
</dbReference>
<dbReference type="NCBIfam" id="NF009488">
    <property type="entry name" value="PRK12850.1"/>
    <property type="match status" value="1"/>
</dbReference>
<dbReference type="HAMAP" id="MF_00600">
    <property type="entry name" value="CH60"/>
    <property type="match status" value="1"/>
</dbReference>
<comment type="caution">
    <text evidence="10">The sequence shown here is derived from an EMBL/GenBank/DDBJ whole genome shotgun (WGS) entry which is preliminary data.</text>
</comment>
<dbReference type="SUPFAM" id="SSF52029">
    <property type="entry name" value="GroEL apical domain-like"/>
    <property type="match status" value="1"/>
</dbReference>
<dbReference type="NCBIfam" id="NF009489">
    <property type="entry name" value="PRK12851.1"/>
    <property type="match status" value="1"/>
</dbReference>
<comment type="similarity">
    <text evidence="1 7 8">Belongs to the chaperonin (HSP60) family.</text>
</comment>
<evidence type="ECO:0000256" key="5">
    <source>
        <dbReference type="ARBA" id="ARBA00023186"/>
    </source>
</evidence>
<dbReference type="InterPro" id="IPR018370">
    <property type="entry name" value="Chaperonin_Cpn60_CS"/>
</dbReference>
<dbReference type="PANTHER" id="PTHR45633">
    <property type="entry name" value="60 KDA HEAT SHOCK PROTEIN, MITOCHONDRIAL"/>
    <property type="match status" value="1"/>
</dbReference>
<accession>A0A9W6MPZ6</accession>
<dbReference type="SUPFAM" id="SSF54849">
    <property type="entry name" value="GroEL-intermediate domain like"/>
    <property type="match status" value="1"/>
</dbReference>
<keyword evidence="11" id="KW-1185">Reference proteome</keyword>
<dbReference type="PRINTS" id="PR00298">
    <property type="entry name" value="CHAPERONIN60"/>
</dbReference>
<feature type="binding site" evidence="7">
    <location>
        <position position="415"/>
    </location>
    <ligand>
        <name>ATP</name>
        <dbReference type="ChEBI" id="CHEBI:30616"/>
    </ligand>
</feature>
<name>A0A9W6MPZ6_9PROT</name>